<feature type="domain" description="EF-hand" evidence="3">
    <location>
        <begin position="752"/>
        <end position="787"/>
    </location>
</feature>
<dbReference type="Proteomes" id="UP000019132">
    <property type="component" value="Unassembled WGS sequence"/>
</dbReference>
<dbReference type="PANTHER" id="PTHR34894:SF5">
    <property type="entry name" value="EF-HAND DOMAIN-CONTAINING PROTEIN"/>
    <property type="match status" value="1"/>
</dbReference>
<dbReference type="EMBL" id="GL376590">
    <property type="status" value="NOT_ANNOTATED_CDS"/>
    <property type="molecule type" value="Genomic_DNA"/>
</dbReference>
<reference evidence="5" key="1">
    <citation type="journal article" date="2010" name="Genome Biol.">
        <title>Genome sequence of the necrotrophic plant pathogen Pythium ultimum reveals original pathogenicity mechanisms and effector repertoire.</title>
        <authorList>
            <person name="Levesque C.A."/>
            <person name="Brouwer H."/>
            <person name="Cano L."/>
            <person name="Hamilton J.P."/>
            <person name="Holt C."/>
            <person name="Huitema E."/>
            <person name="Raffaele S."/>
            <person name="Robideau G.P."/>
            <person name="Thines M."/>
            <person name="Win J."/>
            <person name="Zerillo M.M."/>
            <person name="Beakes G.W."/>
            <person name="Boore J.L."/>
            <person name="Busam D."/>
            <person name="Dumas B."/>
            <person name="Ferriera S."/>
            <person name="Fuerstenberg S.I."/>
            <person name="Gachon C.M."/>
            <person name="Gaulin E."/>
            <person name="Govers F."/>
            <person name="Grenville-Briggs L."/>
            <person name="Horner N."/>
            <person name="Hostetler J."/>
            <person name="Jiang R.H."/>
            <person name="Johnson J."/>
            <person name="Krajaejun T."/>
            <person name="Lin H."/>
            <person name="Meijer H.J."/>
            <person name="Moore B."/>
            <person name="Morris P."/>
            <person name="Phuntmart V."/>
            <person name="Puiu D."/>
            <person name="Shetty J."/>
            <person name="Stajich J.E."/>
            <person name="Tripathy S."/>
            <person name="Wawra S."/>
            <person name="van West P."/>
            <person name="Whitty B.R."/>
            <person name="Coutinho P.M."/>
            <person name="Henrissat B."/>
            <person name="Martin F."/>
            <person name="Thomas P.D."/>
            <person name="Tyler B.M."/>
            <person name="De Vries R.P."/>
            <person name="Kamoun S."/>
            <person name="Yandell M."/>
            <person name="Tisserat N."/>
            <person name="Buell C.R."/>
        </authorList>
    </citation>
    <scope>NUCLEOTIDE SEQUENCE</scope>
    <source>
        <strain evidence="5">DAOM:BR144</strain>
    </source>
</reference>
<feature type="compositionally biased region" description="Basic and acidic residues" evidence="2">
    <location>
        <begin position="61"/>
        <end position="74"/>
    </location>
</feature>
<name>K3X0Y4_GLOUD</name>
<feature type="compositionally biased region" description="Low complexity" evidence="2">
    <location>
        <begin position="571"/>
        <end position="581"/>
    </location>
</feature>
<evidence type="ECO:0000313" key="5">
    <source>
        <dbReference type="Proteomes" id="UP000019132"/>
    </source>
</evidence>
<reference evidence="5" key="2">
    <citation type="submission" date="2010-04" db="EMBL/GenBank/DDBJ databases">
        <authorList>
            <person name="Buell R."/>
            <person name="Hamilton J."/>
            <person name="Hostetler J."/>
        </authorList>
    </citation>
    <scope>NUCLEOTIDE SEQUENCE [LARGE SCALE GENOMIC DNA]</scope>
    <source>
        <strain evidence="5">DAOM:BR144</strain>
    </source>
</reference>
<dbReference type="InParanoid" id="K3X0Y4"/>
<reference evidence="4" key="3">
    <citation type="submission" date="2015-02" db="UniProtKB">
        <authorList>
            <consortium name="EnsemblProtists"/>
        </authorList>
    </citation>
    <scope>IDENTIFICATION</scope>
    <source>
        <strain evidence="4">DAOM BR144</strain>
    </source>
</reference>
<feature type="compositionally biased region" description="Low complexity" evidence="2">
    <location>
        <begin position="857"/>
        <end position="868"/>
    </location>
</feature>
<protein>
    <recommendedName>
        <fullName evidence="3">EF-hand domain-containing protein</fullName>
    </recommendedName>
</protein>
<dbReference type="GO" id="GO:0005509">
    <property type="term" value="F:calcium ion binding"/>
    <property type="evidence" value="ECO:0007669"/>
    <property type="project" value="InterPro"/>
</dbReference>
<evidence type="ECO:0000313" key="4">
    <source>
        <dbReference type="EnsemblProtists" id="PYU1_T010883"/>
    </source>
</evidence>
<dbReference type="PANTHER" id="PTHR34894">
    <property type="entry name" value="SAM-DEPENDENT METHYLTRANSFERASE RSMI, CONSERVED SITE"/>
    <property type="match status" value="1"/>
</dbReference>
<keyword evidence="5" id="KW-1185">Reference proteome</keyword>
<feature type="compositionally biased region" description="Low complexity" evidence="2">
    <location>
        <begin position="50"/>
        <end position="60"/>
    </location>
</feature>
<dbReference type="PROSITE" id="PS50222">
    <property type="entry name" value="EF_HAND_2"/>
    <property type="match status" value="1"/>
</dbReference>
<sequence length="931" mass="106783">MPRFDITDLLVSEANSIDAPRARAKQRNQSNSTNATQRLPLSPIRQVPLASSSRSSANAFADKRAEKNQRDGVKQQRPMATTYLERLDDPENTELFAYSSTLCHRITGRYLPKAVLQRDPTAQKHEIERIQRDPEILHAIATIRTLSTQFKDVARDTMGHRKKLGHALFRIEENYLKLFEKLMEISLRMYWKYEQEREGERAADKASVTHWKELHAWKKAEHEKLQKILAGNAIVLKTQQIQIYDLEKQLDEVTAELTNQRDLELHVRELTRVEDELRAHERSLQGDLEQLQRRHDEMLIYECHQHELMRGQHKRLVDEMKTSIREKDALIVKQDTAIRELLVQPPPMLFETTSTQTEVDNDGLWDVQDGIPRYVSKSARHKMMWRRFHAFVTCRNCRGKLIVANSSNHFAGDNLELSRADEQEFIDLWSVGRQKKRTMKETKRVERIEQHWQLPPPIMLFLSNLPKSAMAFPFYPLEHVIPQIEEIYDDKFASDQVDASDGVAREEFPKFICEFFLKTHGLRQHAEIALYRLLISVKNCYQRSSHVKLFARFLNLLHDRESQQEKPSSRQQHAPDAPQAVAAATNKRNGYLNLSFLHVFLTARYYLLRPPPPAPITTAKARKQHEAVASGHNKSPDPHVLQVEPTKKWVTLDHAIYVLKWFIAYLSEDSVVSYCREVEYSTAIYMGGALTEVSGNRLAVRAEMRRAMITNSGTSGNNTGRDDARNVRPRIVADVHKVLVLLVDALEHRQEVMAKDLVALFDAGDTNHDCVLSFAEFKAIIHTRVSHFSGRRILRMFREALMGGTDQSFALSMEAFVLVCSDHGLVSLIPDDRLQDPFQHHSSKTKKKEQQREKALSGVSSTSHGGTSAPSAHEEDASTQSVSTVKEVPQSELLGGEIPEELPFGERPDDAAGPWPTSRAEEVEEEDAWEW</sequence>
<dbReference type="HOGENOM" id="CLU_309850_0_0_1"/>
<evidence type="ECO:0000256" key="2">
    <source>
        <dbReference type="SAM" id="MobiDB-lite"/>
    </source>
</evidence>
<dbReference type="VEuPathDB" id="FungiDB:PYU1_G010860"/>
<feature type="compositionally biased region" description="Polar residues" evidence="2">
    <location>
        <begin position="27"/>
        <end position="39"/>
    </location>
</feature>
<dbReference type="SUPFAM" id="SSF47473">
    <property type="entry name" value="EF-hand"/>
    <property type="match status" value="1"/>
</dbReference>
<dbReference type="eggNOG" id="ENOG502QR05">
    <property type="taxonomic scope" value="Eukaryota"/>
</dbReference>
<organism evidence="4 5">
    <name type="scientific">Globisporangium ultimum (strain ATCC 200006 / CBS 805.95 / DAOM BR144)</name>
    <name type="common">Pythium ultimum</name>
    <dbReference type="NCBI Taxonomy" id="431595"/>
    <lineage>
        <taxon>Eukaryota</taxon>
        <taxon>Sar</taxon>
        <taxon>Stramenopiles</taxon>
        <taxon>Oomycota</taxon>
        <taxon>Peronosporomycetes</taxon>
        <taxon>Pythiales</taxon>
        <taxon>Pythiaceae</taxon>
        <taxon>Globisporangium</taxon>
    </lineage>
</organism>
<dbReference type="EnsemblProtists" id="PYU1_T010883">
    <property type="protein sequence ID" value="PYU1_T010883"/>
    <property type="gene ID" value="PYU1_G010860"/>
</dbReference>
<dbReference type="InterPro" id="IPR011992">
    <property type="entry name" value="EF-hand-dom_pair"/>
</dbReference>
<dbReference type="AlphaFoldDB" id="K3X0Y4"/>
<accession>K3X0Y4</accession>
<feature type="compositionally biased region" description="Acidic residues" evidence="2">
    <location>
        <begin position="922"/>
        <end position="931"/>
    </location>
</feature>
<keyword evidence="1" id="KW-0175">Coiled coil</keyword>
<feature type="region of interest" description="Disordered" evidence="2">
    <location>
        <begin position="17"/>
        <end position="78"/>
    </location>
</feature>
<dbReference type="STRING" id="431595.K3X0Y4"/>
<evidence type="ECO:0000259" key="3">
    <source>
        <dbReference type="PROSITE" id="PS50222"/>
    </source>
</evidence>
<dbReference type="InterPro" id="IPR002048">
    <property type="entry name" value="EF_hand_dom"/>
</dbReference>
<proteinExistence type="predicted"/>
<feature type="coiled-coil region" evidence="1">
    <location>
        <begin position="236"/>
        <end position="294"/>
    </location>
</feature>
<dbReference type="OMA" id="KMMWRRF"/>
<feature type="region of interest" description="Disordered" evidence="2">
    <location>
        <begin position="561"/>
        <end position="581"/>
    </location>
</feature>
<feature type="region of interest" description="Disordered" evidence="2">
    <location>
        <begin position="836"/>
        <end position="931"/>
    </location>
</feature>
<evidence type="ECO:0000256" key="1">
    <source>
        <dbReference type="SAM" id="Coils"/>
    </source>
</evidence>